<accession>A0ABZ3EZZ0</accession>
<feature type="coiled-coil region" evidence="1">
    <location>
        <begin position="224"/>
        <end position="286"/>
    </location>
</feature>
<proteinExistence type="predicted"/>
<name>A0ABZ3EZZ0_9FIRM</name>
<gene>
    <name evidence="2" type="ORF">V6984_08800</name>
</gene>
<keyword evidence="1" id="KW-0175">Coiled coil</keyword>
<sequence>MFTRILEISKRAIKGGRVPIKIALLKIHDDPNETNDNGLHWDETCVLNAKDSAKLMPICVSFVDETKSTPLDHGYTGTILTDDGIQEPVFENSETVGVIESTEIETVTVDNSEIKVLAGTGYLYMQRYPNFVKWVRENFALGKIDTSIELMGLPSNNNQLKYLEETPTEEFRTPSEFVFSGTAILSVLPADSNAILLEVAQKINKEEKFNMEEKELKALIQSAISESNSKNDELTTKIDELNTQLSDKEGEIFELNASVSQLQKALDDLKAEHETYWQERDLLEKELVKAKVATKLGELDSTIGEFNEAEQEPVKEDINTLKANIEACAKVEEFESFTSEINSIKAKICTAIVERQKKAEADAKVAEQNSANTETVDIFSEINSAEDDDNEDVNIF</sequence>
<evidence type="ECO:0000256" key="1">
    <source>
        <dbReference type="SAM" id="Coils"/>
    </source>
</evidence>
<organism evidence="2 3">
    <name type="scientific">Kineothrix sedimenti</name>
    <dbReference type="NCBI Taxonomy" id="3123317"/>
    <lineage>
        <taxon>Bacteria</taxon>
        <taxon>Bacillati</taxon>
        <taxon>Bacillota</taxon>
        <taxon>Clostridia</taxon>
        <taxon>Lachnospirales</taxon>
        <taxon>Lachnospiraceae</taxon>
        <taxon>Kineothrix</taxon>
    </lineage>
</organism>
<dbReference type="RefSeq" id="WP_342759412.1">
    <property type="nucleotide sequence ID" value="NZ_CP146256.1"/>
</dbReference>
<dbReference type="EMBL" id="CP146256">
    <property type="protein sequence ID" value="XAH75836.1"/>
    <property type="molecule type" value="Genomic_DNA"/>
</dbReference>
<protein>
    <submittedName>
        <fullName evidence="2">Uncharacterized protein</fullName>
    </submittedName>
</protein>
<dbReference type="Proteomes" id="UP001451571">
    <property type="component" value="Chromosome"/>
</dbReference>
<keyword evidence="3" id="KW-1185">Reference proteome</keyword>
<reference evidence="2 3" key="1">
    <citation type="submission" date="2024-02" db="EMBL/GenBank/DDBJ databases">
        <title>Bacterial strain from lacustrine sediment.</title>
        <authorList>
            <person name="Petit C."/>
            <person name="Fadhlaoui K."/>
        </authorList>
    </citation>
    <scope>NUCLEOTIDE SEQUENCE [LARGE SCALE GENOMIC DNA]</scope>
    <source>
        <strain evidence="2 3">IPX-CK</strain>
    </source>
</reference>
<evidence type="ECO:0000313" key="2">
    <source>
        <dbReference type="EMBL" id="XAH75836.1"/>
    </source>
</evidence>
<evidence type="ECO:0000313" key="3">
    <source>
        <dbReference type="Proteomes" id="UP001451571"/>
    </source>
</evidence>